<evidence type="ECO:0000256" key="1">
    <source>
        <dbReference type="SAM" id="MobiDB-lite"/>
    </source>
</evidence>
<evidence type="ECO:0000313" key="3">
    <source>
        <dbReference type="Proteomes" id="UP001465976"/>
    </source>
</evidence>
<keyword evidence="3" id="KW-1185">Reference proteome</keyword>
<sequence>PPPPPPDPPPPPPSLPPPPPPDPIDHATAGPRELPPKISSDFHDDELLCLGLDSKTEKLITTAQFIELLSQATHEESGMEEEDIERLHNPQPKIELVLDAVDDDDLTELEEL</sequence>
<evidence type="ECO:0000313" key="2">
    <source>
        <dbReference type="EMBL" id="KAL0562467.1"/>
    </source>
</evidence>
<feature type="non-terminal residue" evidence="2">
    <location>
        <position position="1"/>
    </location>
</feature>
<comment type="caution">
    <text evidence="2">The sequence shown here is derived from an EMBL/GenBank/DDBJ whole genome shotgun (WGS) entry which is preliminary data.</text>
</comment>
<feature type="region of interest" description="Disordered" evidence="1">
    <location>
        <begin position="1"/>
        <end position="41"/>
    </location>
</feature>
<accession>A0ABR3EHX5</accession>
<gene>
    <name evidence="2" type="ORF">V5O48_019620</name>
</gene>
<feature type="compositionally biased region" description="Pro residues" evidence="1">
    <location>
        <begin position="1"/>
        <end position="22"/>
    </location>
</feature>
<dbReference type="EMBL" id="JBAHYK010005626">
    <property type="protein sequence ID" value="KAL0562467.1"/>
    <property type="molecule type" value="Genomic_DNA"/>
</dbReference>
<proteinExistence type="predicted"/>
<dbReference type="Proteomes" id="UP001465976">
    <property type="component" value="Unassembled WGS sequence"/>
</dbReference>
<protein>
    <submittedName>
        <fullName evidence="2">Uncharacterized protein</fullName>
    </submittedName>
</protein>
<reference evidence="2 3" key="1">
    <citation type="submission" date="2024-02" db="EMBL/GenBank/DDBJ databases">
        <title>A draft genome for the cacao thread blight pathogen Marasmius crinis-equi.</title>
        <authorList>
            <person name="Cohen S.P."/>
            <person name="Baruah I.K."/>
            <person name="Amoako-Attah I."/>
            <person name="Bukari Y."/>
            <person name="Meinhardt L.W."/>
            <person name="Bailey B.A."/>
        </authorList>
    </citation>
    <scope>NUCLEOTIDE SEQUENCE [LARGE SCALE GENOMIC DNA]</scope>
    <source>
        <strain evidence="2 3">GH-76</strain>
    </source>
</reference>
<organism evidence="2 3">
    <name type="scientific">Marasmius crinis-equi</name>
    <dbReference type="NCBI Taxonomy" id="585013"/>
    <lineage>
        <taxon>Eukaryota</taxon>
        <taxon>Fungi</taxon>
        <taxon>Dikarya</taxon>
        <taxon>Basidiomycota</taxon>
        <taxon>Agaricomycotina</taxon>
        <taxon>Agaricomycetes</taxon>
        <taxon>Agaricomycetidae</taxon>
        <taxon>Agaricales</taxon>
        <taxon>Marasmiineae</taxon>
        <taxon>Marasmiaceae</taxon>
        <taxon>Marasmius</taxon>
    </lineage>
</organism>
<name>A0ABR3EHX5_9AGAR</name>
<feature type="non-terminal residue" evidence="2">
    <location>
        <position position="112"/>
    </location>
</feature>